<feature type="compositionally biased region" description="Polar residues" evidence="1">
    <location>
        <begin position="258"/>
        <end position="267"/>
    </location>
</feature>
<accession>A0AAP5QBQ6</accession>
<protein>
    <submittedName>
        <fullName evidence="2">Uncharacterized protein</fullName>
    </submittedName>
</protein>
<dbReference type="RefSeq" id="WP_315697120.1">
    <property type="nucleotide sequence ID" value="NZ_JANSLM010000008.1"/>
</dbReference>
<dbReference type="EMBL" id="JANSLM010000008">
    <property type="protein sequence ID" value="MDT8840249.1"/>
    <property type="molecule type" value="Genomic_DNA"/>
</dbReference>
<evidence type="ECO:0000256" key="1">
    <source>
        <dbReference type="SAM" id="MobiDB-lite"/>
    </source>
</evidence>
<evidence type="ECO:0000313" key="3">
    <source>
        <dbReference type="Proteomes" id="UP001246473"/>
    </source>
</evidence>
<dbReference type="Proteomes" id="UP001246473">
    <property type="component" value="Unassembled WGS sequence"/>
</dbReference>
<evidence type="ECO:0000313" key="2">
    <source>
        <dbReference type="EMBL" id="MDT8840249.1"/>
    </source>
</evidence>
<comment type="caution">
    <text evidence="2">The sequence shown here is derived from an EMBL/GenBank/DDBJ whole genome shotgun (WGS) entry which is preliminary data.</text>
</comment>
<name>A0AAP5QBQ6_9BURK</name>
<dbReference type="AlphaFoldDB" id="A0AAP5QBQ6"/>
<sequence>MPKKKTVVTMTTRALLPVVATRGIKRETPSVQATLVFTHVQPDSRAKMRPVHLYSSAGAEVIYALVDGVAGALRALEAQRLDTARAAIDIRDLFCTAARAHTHVDDASILESSLPDPLDAMLDLYGPVGQGVYVFNGGGMLIARRSSVSPFDNAPLGDTDLLAISAHPGLTDRFLDVRQNACRTTIEALTARRRMSAATREKLVSLLIDATNLASLNPSFPSSQSLTRLSAFAGVRLDQEIHRIPNGVKPSGGRPGRTNVSAVSMDW</sequence>
<reference evidence="2" key="1">
    <citation type="submission" date="2022-08" db="EMBL/GenBank/DDBJ databases">
        <authorList>
            <person name="Kim S.-J."/>
        </authorList>
    </citation>
    <scope>NUCLEOTIDE SEQUENCE</scope>
    <source>
        <strain evidence="2">KJ</strain>
    </source>
</reference>
<gene>
    <name evidence="2" type="ORF">ParKJ_22760</name>
</gene>
<proteinExistence type="predicted"/>
<organism evidence="2 3">
    <name type="scientific">Paraburkholderia fungorum</name>
    <dbReference type="NCBI Taxonomy" id="134537"/>
    <lineage>
        <taxon>Bacteria</taxon>
        <taxon>Pseudomonadati</taxon>
        <taxon>Pseudomonadota</taxon>
        <taxon>Betaproteobacteria</taxon>
        <taxon>Burkholderiales</taxon>
        <taxon>Burkholderiaceae</taxon>
        <taxon>Paraburkholderia</taxon>
    </lineage>
</organism>
<feature type="region of interest" description="Disordered" evidence="1">
    <location>
        <begin position="246"/>
        <end position="267"/>
    </location>
</feature>